<dbReference type="EMBL" id="CP036287">
    <property type="protein sequence ID" value="QDU67997.1"/>
    <property type="molecule type" value="Genomic_DNA"/>
</dbReference>
<keyword evidence="3" id="KW-1185">Reference proteome</keyword>
<reference evidence="2 3" key="1">
    <citation type="submission" date="2019-02" db="EMBL/GenBank/DDBJ databases">
        <title>Deep-cultivation of Planctomycetes and their phenomic and genomic characterization uncovers novel biology.</title>
        <authorList>
            <person name="Wiegand S."/>
            <person name="Jogler M."/>
            <person name="Boedeker C."/>
            <person name="Pinto D."/>
            <person name="Vollmers J."/>
            <person name="Rivas-Marin E."/>
            <person name="Kohn T."/>
            <person name="Peeters S.H."/>
            <person name="Heuer A."/>
            <person name="Rast P."/>
            <person name="Oberbeckmann S."/>
            <person name="Bunk B."/>
            <person name="Jeske O."/>
            <person name="Meyerdierks A."/>
            <person name="Storesund J.E."/>
            <person name="Kallscheuer N."/>
            <person name="Luecker S."/>
            <person name="Lage O.M."/>
            <person name="Pohl T."/>
            <person name="Merkel B.J."/>
            <person name="Hornburger P."/>
            <person name="Mueller R.-W."/>
            <person name="Bruemmer F."/>
            <person name="Labrenz M."/>
            <person name="Spormann A.M."/>
            <person name="Op den Camp H."/>
            <person name="Overmann J."/>
            <person name="Amann R."/>
            <person name="Jetten M.S.M."/>
            <person name="Mascher T."/>
            <person name="Medema M.H."/>
            <person name="Devos D.P."/>
            <person name="Kaster A.-K."/>
            <person name="Ovreas L."/>
            <person name="Rohde M."/>
            <person name="Galperin M.Y."/>
            <person name="Jogler C."/>
        </authorList>
    </citation>
    <scope>NUCLEOTIDE SEQUENCE [LARGE SCALE GENOMIC DNA]</scope>
    <source>
        <strain evidence="2 3">Pla133</strain>
    </source>
</reference>
<gene>
    <name evidence="2" type="ORF">Pla133_30880</name>
</gene>
<protein>
    <submittedName>
        <fullName evidence="2">Uncharacterized protein</fullName>
    </submittedName>
</protein>
<dbReference type="AlphaFoldDB" id="A0A518BM18"/>
<feature type="region of interest" description="Disordered" evidence="1">
    <location>
        <begin position="103"/>
        <end position="188"/>
    </location>
</feature>
<accession>A0A518BM18</accession>
<evidence type="ECO:0000313" key="2">
    <source>
        <dbReference type="EMBL" id="QDU67997.1"/>
    </source>
</evidence>
<feature type="region of interest" description="Disordered" evidence="1">
    <location>
        <begin position="1"/>
        <end position="30"/>
    </location>
</feature>
<organism evidence="2 3">
    <name type="scientific">Engelhardtia mirabilis</name>
    <dbReference type="NCBI Taxonomy" id="2528011"/>
    <lineage>
        <taxon>Bacteria</taxon>
        <taxon>Pseudomonadati</taxon>
        <taxon>Planctomycetota</taxon>
        <taxon>Planctomycetia</taxon>
        <taxon>Planctomycetia incertae sedis</taxon>
        <taxon>Engelhardtia</taxon>
    </lineage>
</organism>
<sequence>MEEGRHLRGDGHAARSLGHATREHSAGARVRSVDLGRGAREECDQAEVLERPRATLDLQQVVPGYEVVEGEDGCLEELDVDPLAVHVAQDHRVLLDLIERQRAGQRRRRTEHEGHGRRTGSLDLQAGRSGPRSTGRQDVVTRGEARELEAPVGANSATLARATVDRSEVDGRAVGGGPVGPQHGPDQRLGPVQHELDSILLGAGRDAQRRLGEPLCAGDQVDHAGLHAAELEASGLVGPRRPILDPQAFEVRLRRAAAPAHVDSGQGKPLLVGCRANQGPAAVERHFHLVRAFNGRGAATPVASHPVTRASRDIVEVDSSVCDVASSATRT</sequence>
<name>A0A518BM18_9BACT</name>
<feature type="compositionally biased region" description="Basic and acidic residues" evidence="1">
    <location>
        <begin position="20"/>
        <end position="30"/>
    </location>
</feature>
<feature type="compositionally biased region" description="Basic and acidic residues" evidence="1">
    <location>
        <begin position="139"/>
        <end position="149"/>
    </location>
</feature>
<evidence type="ECO:0000256" key="1">
    <source>
        <dbReference type="SAM" id="MobiDB-lite"/>
    </source>
</evidence>
<feature type="compositionally biased region" description="Basic and acidic residues" evidence="1">
    <location>
        <begin position="1"/>
        <end position="13"/>
    </location>
</feature>
<dbReference type="KEGG" id="pbap:Pla133_30880"/>
<proteinExistence type="predicted"/>
<evidence type="ECO:0000313" key="3">
    <source>
        <dbReference type="Proteomes" id="UP000316921"/>
    </source>
</evidence>
<dbReference type="Proteomes" id="UP000316921">
    <property type="component" value="Chromosome"/>
</dbReference>